<feature type="transmembrane region" description="Helical" evidence="1">
    <location>
        <begin position="9"/>
        <end position="29"/>
    </location>
</feature>
<dbReference type="InterPro" id="IPR025517">
    <property type="entry name" value="DUF4405"/>
</dbReference>
<dbReference type="Pfam" id="PF14358">
    <property type="entry name" value="DUF4405"/>
    <property type="match status" value="1"/>
</dbReference>
<evidence type="ECO:0000313" key="4">
    <source>
        <dbReference type="Proteomes" id="UP000183954"/>
    </source>
</evidence>
<dbReference type="Proteomes" id="UP000183954">
    <property type="component" value="Unassembled WGS sequence"/>
</dbReference>
<dbReference type="RefSeq" id="WP_073032459.1">
    <property type="nucleotide sequence ID" value="NZ_FQXJ01000024.1"/>
</dbReference>
<evidence type="ECO:0000259" key="2">
    <source>
        <dbReference type="Pfam" id="PF14358"/>
    </source>
</evidence>
<dbReference type="AlphaFoldDB" id="A0A1M6DNN8"/>
<proteinExistence type="predicted"/>
<organism evidence="3 4">
    <name type="scientific">Desulfosporosinus lacus DSM 15449</name>
    <dbReference type="NCBI Taxonomy" id="1121420"/>
    <lineage>
        <taxon>Bacteria</taxon>
        <taxon>Bacillati</taxon>
        <taxon>Bacillota</taxon>
        <taxon>Clostridia</taxon>
        <taxon>Eubacteriales</taxon>
        <taxon>Desulfitobacteriaceae</taxon>
        <taxon>Desulfosporosinus</taxon>
    </lineage>
</organism>
<dbReference type="SUPFAM" id="SSF81342">
    <property type="entry name" value="Transmembrane di-heme cytochromes"/>
    <property type="match status" value="1"/>
</dbReference>
<dbReference type="GO" id="GO:0016020">
    <property type="term" value="C:membrane"/>
    <property type="evidence" value="ECO:0007669"/>
    <property type="project" value="InterPro"/>
</dbReference>
<protein>
    <recommendedName>
        <fullName evidence="2">Flavinylation-associated cytochrome domain-containing protein</fullName>
    </recommendedName>
</protein>
<feature type="domain" description="Flavinylation-associated cytochrome" evidence="2">
    <location>
        <begin position="73"/>
        <end position="131"/>
    </location>
</feature>
<feature type="transmembrane region" description="Helical" evidence="1">
    <location>
        <begin position="35"/>
        <end position="56"/>
    </location>
</feature>
<keyword evidence="1" id="KW-0812">Transmembrane</keyword>
<feature type="transmembrane region" description="Helical" evidence="1">
    <location>
        <begin position="153"/>
        <end position="171"/>
    </location>
</feature>
<accession>A0A1M6DNN8</accession>
<keyword evidence="1" id="KW-1133">Transmembrane helix</keyword>
<dbReference type="OrthoDB" id="9779183at2"/>
<evidence type="ECO:0000256" key="1">
    <source>
        <dbReference type="SAM" id="Phobius"/>
    </source>
</evidence>
<reference evidence="4" key="1">
    <citation type="submission" date="2016-11" db="EMBL/GenBank/DDBJ databases">
        <authorList>
            <person name="Varghese N."/>
            <person name="Submissions S."/>
        </authorList>
    </citation>
    <scope>NUCLEOTIDE SEQUENCE [LARGE SCALE GENOMIC DNA]</scope>
    <source>
        <strain evidence="4">DSM 15449</strain>
    </source>
</reference>
<feature type="transmembrane region" description="Helical" evidence="1">
    <location>
        <begin position="194"/>
        <end position="216"/>
    </location>
</feature>
<keyword evidence="1" id="KW-0472">Membrane</keyword>
<evidence type="ECO:0000313" key="3">
    <source>
        <dbReference type="EMBL" id="SHI74558.1"/>
    </source>
</evidence>
<dbReference type="GO" id="GO:0022904">
    <property type="term" value="P:respiratory electron transport chain"/>
    <property type="evidence" value="ECO:0007669"/>
    <property type="project" value="InterPro"/>
</dbReference>
<dbReference type="STRING" id="1121420.SAMN02746098_04568"/>
<feature type="transmembrane region" description="Helical" evidence="1">
    <location>
        <begin position="68"/>
        <end position="91"/>
    </location>
</feature>
<dbReference type="EMBL" id="FQXJ01000024">
    <property type="protein sequence ID" value="SHI74558.1"/>
    <property type="molecule type" value="Genomic_DNA"/>
</dbReference>
<sequence>MTPKLKFKITLDILLTVLLPVLMAHMLTGQKVHEWVGALMFMLFILHNVLNANWYLNLFRGKYTPQRILQTAINLIVVATVLGLMISGIMMSRHVFSFLPINGGMALARKLHMLSAYWGFLLMSLHLGLHWKMIMGLVYRSLGVQSAPHPYKAVLRLILILIAAYGVYGFVNNDIASYLLLKIEFAFFDSEQSAMLFFAEYLAMMELFACVAYYLLMILQRYTLKGKQTHR</sequence>
<feature type="transmembrane region" description="Helical" evidence="1">
    <location>
        <begin position="111"/>
        <end position="132"/>
    </location>
</feature>
<dbReference type="InterPro" id="IPR016174">
    <property type="entry name" value="Di-haem_cyt_TM"/>
</dbReference>
<gene>
    <name evidence="3" type="ORF">SAMN02746098_04568</name>
</gene>
<name>A0A1M6DNN8_9FIRM</name>
<keyword evidence="4" id="KW-1185">Reference proteome</keyword>